<feature type="transmembrane region" description="Helical" evidence="9">
    <location>
        <begin position="138"/>
        <end position="156"/>
    </location>
</feature>
<dbReference type="InterPro" id="IPR007387">
    <property type="entry name" value="TRAP_DctQ"/>
</dbReference>
<name>A0ABY7APD4_9ALTE</name>
<evidence type="ECO:0000256" key="6">
    <source>
        <dbReference type="ARBA" id="ARBA00022989"/>
    </source>
</evidence>
<feature type="domain" description="Tripartite ATP-independent periplasmic transporters DctQ component" evidence="10">
    <location>
        <begin position="34"/>
        <end position="167"/>
    </location>
</feature>
<keyword evidence="6 9" id="KW-1133">Transmembrane helix</keyword>
<keyword evidence="4 9" id="KW-0997">Cell inner membrane</keyword>
<comment type="subcellular location">
    <subcellularLocation>
        <location evidence="1 9">Cell inner membrane</location>
        <topology evidence="1 9">Multi-pass membrane protein</topology>
    </subcellularLocation>
</comment>
<comment type="similarity">
    <text evidence="8 9">Belongs to the TRAP transporter small permease family.</text>
</comment>
<dbReference type="EMBL" id="CP109965">
    <property type="protein sequence ID" value="WAJ71132.1"/>
    <property type="molecule type" value="Genomic_DNA"/>
</dbReference>
<keyword evidence="2 9" id="KW-0813">Transport</keyword>
<feature type="transmembrane region" description="Helical" evidence="9">
    <location>
        <begin position="21"/>
        <end position="45"/>
    </location>
</feature>
<evidence type="ECO:0000313" key="11">
    <source>
        <dbReference type="EMBL" id="WAJ71132.1"/>
    </source>
</evidence>
<dbReference type="Proteomes" id="UP001163726">
    <property type="component" value="Chromosome"/>
</dbReference>
<reference evidence="11" key="1">
    <citation type="submission" date="2022-10" db="EMBL/GenBank/DDBJ databases">
        <title>Catenovulum adriacola sp. nov. isolated in the Harbour of Susak.</title>
        <authorList>
            <person name="Schoch T."/>
            <person name="Reich S.J."/>
            <person name="Stoeferle S."/>
            <person name="Flaiz M."/>
            <person name="Kazda M."/>
            <person name="Riedel C.U."/>
            <person name="Duerre P."/>
        </authorList>
    </citation>
    <scope>NUCLEOTIDE SEQUENCE</scope>
    <source>
        <strain evidence="11">TS8</strain>
    </source>
</reference>
<evidence type="ECO:0000256" key="5">
    <source>
        <dbReference type="ARBA" id="ARBA00022692"/>
    </source>
</evidence>
<accession>A0ABY7APD4</accession>
<evidence type="ECO:0000313" key="12">
    <source>
        <dbReference type="Proteomes" id="UP001163726"/>
    </source>
</evidence>
<keyword evidence="5 9" id="KW-0812">Transmembrane</keyword>
<comment type="subunit">
    <text evidence="9">The complex comprises the extracytoplasmic solute receptor protein and the two transmembrane proteins.</text>
</comment>
<comment type="function">
    <text evidence="9">Part of the tripartite ATP-independent periplasmic (TRAP) transport system.</text>
</comment>
<proteinExistence type="inferred from homology"/>
<protein>
    <recommendedName>
        <fullName evidence="9">TRAP transporter small permease protein</fullName>
    </recommendedName>
</protein>
<evidence type="ECO:0000256" key="7">
    <source>
        <dbReference type="ARBA" id="ARBA00023136"/>
    </source>
</evidence>
<keyword evidence="3" id="KW-1003">Cell membrane</keyword>
<evidence type="ECO:0000256" key="4">
    <source>
        <dbReference type="ARBA" id="ARBA00022519"/>
    </source>
</evidence>
<organism evidence="11 12">
    <name type="scientific">Catenovulum adriaticum</name>
    <dbReference type="NCBI Taxonomy" id="2984846"/>
    <lineage>
        <taxon>Bacteria</taxon>
        <taxon>Pseudomonadati</taxon>
        <taxon>Pseudomonadota</taxon>
        <taxon>Gammaproteobacteria</taxon>
        <taxon>Alteromonadales</taxon>
        <taxon>Alteromonadaceae</taxon>
        <taxon>Catenovulum</taxon>
    </lineage>
</organism>
<feature type="transmembrane region" description="Helical" evidence="9">
    <location>
        <begin position="95"/>
        <end position="118"/>
    </location>
</feature>
<evidence type="ECO:0000259" key="10">
    <source>
        <dbReference type="Pfam" id="PF04290"/>
    </source>
</evidence>
<dbReference type="PANTHER" id="PTHR35011">
    <property type="entry name" value="2,3-DIKETO-L-GULONATE TRAP TRANSPORTER SMALL PERMEASE PROTEIN YIAM"/>
    <property type="match status" value="1"/>
</dbReference>
<keyword evidence="12" id="KW-1185">Reference proteome</keyword>
<dbReference type="Pfam" id="PF04290">
    <property type="entry name" value="DctQ"/>
    <property type="match status" value="1"/>
</dbReference>
<feature type="transmembrane region" description="Helical" evidence="9">
    <location>
        <begin position="57"/>
        <end position="74"/>
    </location>
</feature>
<gene>
    <name evidence="11" type="ORF">OLW01_04810</name>
</gene>
<evidence type="ECO:0000256" key="8">
    <source>
        <dbReference type="ARBA" id="ARBA00038436"/>
    </source>
</evidence>
<dbReference type="InterPro" id="IPR055348">
    <property type="entry name" value="DctQ"/>
</dbReference>
<evidence type="ECO:0000256" key="1">
    <source>
        <dbReference type="ARBA" id="ARBA00004429"/>
    </source>
</evidence>
<evidence type="ECO:0000256" key="3">
    <source>
        <dbReference type="ARBA" id="ARBA00022475"/>
    </source>
</evidence>
<evidence type="ECO:0000256" key="9">
    <source>
        <dbReference type="RuleBase" id="RU369079"/>
    </source>
</evidence>
<dbReference type="RefSeq" id="WP_268075596.1">
    <property type="nucleotide sequence ID" value="NZ_CP109965.1"/>
</dbReference>
<evidence type="ECO:0000256" key="2">
    <source>
        <dbReference type="ARBA" id="ARBA00022448"/>
    </source>
</evidence>
<sequence length="187" mass="20346">MESLSLMLNLLAAKIDAFSEALGKILGWLAVAVVILMTSTVLLRYGFNLGSIALQESVIYLHAIVLLFGAGFTLKHNEHVRVDLFYAKFSAVKKAWVNLLGGLLLLLPVNIFIITMSWSFVMDSWTIMESSSESGGLAFLYLLKTCIPVFAVLLMLQGISEMIKAWQTIATAKSLSPAVSASEKGEG</sequence>
<dbReference type="PANTHER" id="PTHR35011:SF4">
    <property type="entry name" value="SLL1102 PROTEIN"/>
    <property type="match status" value="1"/>
</dbReference>
<keyword evidence="7 9" id="KW-0472">Membrane</keyword>